<dbReference type="InterPro" id="IPR019885">
    <property type="entry name" value="Tscrpt_reg_HTH_AsnC-type_CS"/>
</dbReference>
<reference evidence="4" key="1">
    <citation type="submission" date="2018-09" db="EMBL/GenBank/DDBJ databases">
        <authorList>
            <person name="Zhu H."/>
        </authorList>
    </citation>
    <scope>NUCLEOTIDE SEQUENCE [LARGE SCALE GENOMIC DNA]</scope>
    <source>
        <strain evidence="4">K1W22B-1</strain>
    </source>
</reference>
<comment type="similarity">
    <text evidence="1">Belongs to the ROK (NagC/XylR) family.</text>
</comment>
<sequence>MARMSAVQGATPATAGEVLALIRNGSAVTRSAIAAVTGLSRTAVSARLAVLMESGLVVEGEEAPSGGGRPPATLQFNSAVGVVFAVAIGRSRTQLAVCDLAGRIQAQDSRDHAPGLAPGARMTGIVERLRSLLDEAGRGVADVRAIGISIPGTVDHDAGASLDSPLLPGWDGVPLAPFFAEFADAPVFLDNDANALAASETGFLLATYDDLLLVKVSTGLGVGIVVRGELVRGAWGAAGELGHLKSAAAAGRTCRCGEVGCLEAVAGGWALVQELSARGREVEHVRVLVALAREGDAEARALIRESGRRVGEVLAQAVNLLNPAAVVLGGDMAAAYDTFVAGFREGLYANAASVATRRLQVLQSTHGEEAGIVGCTSMAVESLLEPARLDRMLARPLARA</sequence>
<proteinExistence type="inferred from homology"/>
<name>A0A3A5H5X6_9ACTN</name>
<dbReference type="InterPro" id="IPR043129">
    <property type="entry name" value="ATPase_NBD"/>
</dbReference>
<organism evidence="3 4">
    <name type="scientific">Nocardioides cavernaquae</name>
    <dbReference type="NCBI Taxonomy" id="2321396"/>
    <lineage>
        <taxon>Bacteria</taxon>
        <taxon>Bacillati</taxon>
        <taxon>Actinomycetota</taxon>
        <taxon>Actinomycetes</taxon>
        <taxon>Propionibacteriales</taxon>
        <taxon>Nocardioidaceae</taxon>
        <taxon>Nocardioides</taxon>
    </lineage>
</organism>
<dbReference type="PANTHER" id="PTHR18964:SF173">
    <property type="entry name" value="GLUCOKINASE"/>
    <property type="match status" value="1"/>
</dbReference>
<evidence type="ECO:0000313" key="3">
    <source>
        <dbReference type="EMBL" id="RJS45942.1"/>
    </source>
</evidence>
<evidence type="ECO:0000259" key="2">
    <source>
        <dbReference type="Pfam" id="PF12802"/>
    </source>
</evidence>
<evidence type="ECO:0000256" key="1">
    <source>
        <dbReference type="ARBA" id="ARBA00006479"/>
    </source>
</evidence>
<dbReference type="InterPro" id="IPR036390">
    <property type="entry name" value="WH_DNA-bd_sf"/>
</dbReference>
<evidence type="ECO:0000313" key="4">
    <source>
        <dbReference type="Proteomes" id="UP000276542"/>
    </source>
</evidence>
<dbReference type="PROSITE" id="PS01125">
    <property type="entry name" value="ROK"/>
    <property type="match status" value="1"/>
</dbReference>
<dbReference type="InterPro" id="IPR049874">
    <property type="entry name" value="ROK_cs"/>
</dbReference>
<dbReference type="InterPro" id="IPR036388">
    <property type="entry name" value="WH-like_DNA-bd_sf"/>
</dbReference>
<dbReference type="Proteomes" id="UP000276542">
    <property type="component" value="Unassembled WGS sequence"/>
</dbReference>
<feature type="domain" description="HTH marR-type" evidence="2">
    <location>
        <begin position="19"/>
        <end position="61"/>
    </location>
</feature>
<dbReference type="SUPFAM" id="SSF46785">
    <property type="entry name" value="Winged helix' DNA-binding domain"/>
    <property type="match status" value="1"/>
</dbReference>
<dbReference type="InterPro" id="IPR000835">
    <property type="entry name" value="HTH_MarR-typ"/>
</dbReference>
<dbReference type="Gene3D" id="1.10.10.10">
    <property type="entry name" value="Winged helix-like DNA-binding domain superfamily/Winged helix DNA-binding domain"/>
    <property type="match status" value="1"/>
</dbReference>
<dbReference type="InterPro" id="IPR000600">
    <property type="entry name" value="ROK"/>
</dbReference>
<keyword evidence="4" id="KW-1185">Reference proteome</keyword>
<gene>
    <name evidence="3" type="ORF">D4739_06690</name>
</gene>
<dbReference type="EMBL" id="QYRP01000002">
    <property type="protein sequence ID" value="RJS45942.1"/>
    <property type="molecule type" value="Genomic_DNA"/>
</dbReference>
<accession>A0A3A5H5X6</accession>
<dbReference type="AlphaFoldDB" id="A0A3A5H5X6"/>
<dbReference type="PANTHER" id="PTHR18964">
    <property type="entry name" value="ROK (REPRESSOR, ORF, KINASE) FAMILY"/>
    <property type="match status" value="1"/>
</dbReference>
<dbReference type="PROSITE" id="PS00519">
    <property type="entry name" value="HTH_ASNC_1"/>
    <property type="match status" value="1"/>
</dbReference>
<dbReference type="OrthoDB" id="3189808at2"/>
<protein>
    <submittedName>
        <fullName evidence="3">ROK family transcriptional regulator</fullName>
    </submittedName>
</protein>
<dbReference type="Pfam" id="PF12802">
    <property type="entry name" value="MarR_2"/>
    <property type="match status" value="1"/>
</dbReference>
<comment type="caution">
    <text evidence="3">The sequence shown here is derived from an EMBL/GenBank/DDBJ whole genome shotgun (WGS) entry which is preliminary data.</text>
</comment>
<dbReference type="Pfam" id="PF00480">
    <property type="entry name" value="ROK"/>
    <property type="match status" value="1"/>
</dbReference>
<dbReference type="Gene3D" id="3.30.420.40">
    <property type="match status" value="2"/>
</dbReference>
<dbReference type="SUPFAM" id="SSF53067">
    <property type="entry name" value="Actin-like ATPase domain"/>
    <property type="match status" value="1"/>
</dbReference>